<gene>
    <name evidence="1" type="ORF">OBA43_04560</name>
</gene>
<keyword evidence="2" id="KW-1185">Reference proteome</keyword>
<evidence type="ECO:0000313" key="2">
    <source>
        <dbReference type="Proteomes" id="UP001223501"/>
    </source>
</evidence>
<accession>A0ABY8V9M7</accession>
<evidence type="ECO:0000313" key="1">
    <source>
        <dbReference type="EMBL" id="WIH98208.1"/>
    </source>
</evidence>
<dbReference type="RefSeq" id="WP_284584000.1">
    <property type="nucleotide sequence ID" value="NZ_CP106831.1"/>
</dbReference>
<proteinExistence type="predicted"/>
<dbReference type="Proteomes" id="UP001223501">
    <property type="component" value="Chromosome"/>
</dbReference>
<reference evidence="1 2" key="1">
    <citation type="submission" date="2022-09" db="EMBL/GenBank/DDBJ databases">
        <title>Whole genome sequencing analysis of tet(X)-positive Empedobacter falsenii YWS9-3.</title>
        <authorList>
            <person name="Chen C."/>
            <person name="Lv Y.-L."/>
        </authorList>
    </citation>
    <scope>NUCLEOTIDE SEQUENCE [LARGE SCALE GENOMIC DNA]</scope>
    <source>
        <strain evidence="1 2">YWS9-3_T</strain>
    </source>
</reference>
<sequence>MSKFRENSKSAALNLESINTFKDKSLRTARIDQKYRVVLKEVIASEEYLLLWIDNHDEAMDWAKNKMINWNENTQAYQVFKLDDAVVEPDPIIQHEQLFMAQYGKVQLLEIGVPEVLIPSVLGVNKFEDLEKLEDYLPLDVFENLFYLLDGANYDVLLTEIREGLSSSDKENSKNNSRSFIELTDDEILNEAITGCLNKWKYYLHPSQAKIVNSNFNGPVKVSGAGGT</sequence>
<name>A0ABY8V9M7_9FLAO</name>
<protein>
    <submittedName>
        <fullName evidence="1">Uncharacterized protein</fullName>
    </submittedName>
</protein>
<organism evidence="1 2">
    <name type="scientific">Empedobacter falsenii</name>
    <dbReference type="NCBI Taxonomy" id="343874"/>
    <lineage>
        <taxon>Bacteria</taxon>
        <taxon>Pseudomonadati</taxon>
        <taxon>Bacteroidota</taxon>
        <taxon>Flavobacteriia</taxon>
        <taxon>Flavobacteriales</taxon>
        <taxon>Weeksellaceae</taxon>
        <taxon>Empedobacter</taxon>
    </lineage>
</organism>
<dbReference type="EMBL" id="CP106831">
    <property type="protein sequence ID" value="WIH98208.1"/>
    <property type="molecule type" value="Genomic_DNA"/>
</dbReference>